<keyword evidence="1" id="KW-0812">Transmembrane</keyword>
<feature type="transmembrane region" description="Helical" evidence="1">
    <location>
        <begin position="409"/>
        <end position="432"/>
    </location>
</feature>
<gene>
    <name evidence="2" type="ORF">ECRASSUSDP1_LOCUS2857</name>
</gene>
<evidence type="ECO:0000313" key="3">
    <source>
        <dbReference type="Proteomes" id="UP001295684"/>
    </source>
</evidence>
<feature type="transmembrane region" description="Helical" evidence="1">
    <location>
        <begin position="515"/>
        <end position="534"/>
    </location>
</feature>
<dbReference type="EMBL" id="CAMPGE010002735">
    <property type="protein sequence ID" value="CAI2361546.1"/>
    <property type="molecule type" value="Genomic_DNA"/>
</dbReference>
<sequence>MKNRKTAGGKDTPSKMKYLSPSKIKFRAAVNKVIDQNRQRREKARKNWFTLQTSLISLRVIPEKEMEELLQDEDYTQIKALTSFITATLVLMFSVSSFVYTLEAFQRLGANKNQIDYVFDNWKTPFLEDILVVDPYQTCPEGYEYLLDSKWAGTVSGCLCQATENRRSKLTIGSCNIKEHRKGCHTIKETPESSSHWIHNSTLCGKRSSLNFLELQKPDAENKCEIGLKMCGNTLHDFKFATCVPTDSPCPITDLAVSSTQSPSLGKKYEKIALSDSQTLYYSRNSSHLPVAELKLTEGSPCIDVHEFDHATRSRFKKLSRNIKKGCNTILENDVLYDERYRFVTSEDNYEIIKSQAHWEKAWGKASTMNLYQRSYIQWGSECYANKLSPVETFNNIAAVDSVNTWQSMFNYVSLANILVSCCIFGLVSLIITSYKILLGGKPGKWVGWFEQLSYKWTISMSFLKILLVYFCVSYIDHYQQDIIEVSASMCSDKITNQCLKTLGSSLLDSREDDLFVFKITMLMLAFEVINFLTPKIVHLRKQQSKKIKID</sequence>
<organism evidence="2 3">
    <name type="scientific">Euplotes crassus</name>
    <dbReference type="NCBI Taxonomy" id="5936"/>
    <lineage>
        <taxon>Eukaryota</taxon>
        <taxon>Sar</taxon>
        <taxon>Alveolata</taxon>
        <taxon>Ciliophora</taxon>
        <taxon>Intramacronucleata</taxon>
        <taxon>Spirotrichea</taxon>
        <taxon>Hypotrichia</taxon>
        <taxon>Euplotida</taxon>
        <taxon>Euplotidae</taxon>
        <taxon>Moneuplotes</taxon>
    </lineage>
</organism>
<evidence type="ECO:0000256" key="1">
    <source>
        <dbReference type="SAM" id="Phobius"/>
    </source>
</evidence>
<dbReference type="AlphaFoldDB" id="A0AAD1X8E1"/>
<feature type="transmembrane region" description="Helical" evidence="1">
    <location>
        <begin position="453"/>
        <end position="476"/>
    </location>
</feature>
<keyword evidence="3" id="KW-1185">Reference proteome</keyword>
<comment type="caution">
    <text evidence="2">The sequence shown here is derived from an EMBL/GenBank/DDBJ whole genome shotgun (WGS) entry which is preliminary data.</text>
</comment>
<name>A0AAD1X8E1_EUPCR</name>
<proteinExistence type="predicted"/>
<evidence type="ECO:0000313" key="2">
    <source>
        <dbReference type="EMBL" id="CAI2361546.1"/>
    </source>
</evidence>
<keyword evidence="1" id="KW-1133">Transmembrane helix</keyword>
<keyword evidence="1" id="KW-0472">Membrane</keyword>
<reference evidence="2" key="1">
    <citation type="submission" date="2023-07" db="EMBL/GenBank/DDBJ databases">
        <authorList>
            <consortium name="AG Swart"/>
            <person name="Singh M."/>
            <person name="Singh A."/>
            <person name="Seah K."/>
            <person name="Emmerich C."/>
        </authorList>
    </citation>
    <scope>NUCLEOTIDE SEQUENCE</scope>
    <source>
        <strain evidence="2">DP1</strain>
    </source>
</reference>
<accession>A0AAD1X8E1</accession>
<protein>
    <submittedName>
        <fullName evidence="2">Uncharacterized protein</fullName>
    </submittedName>
</protein>
<dbReference type="Proteomes" id="UP001295684">
    <property type="component" value="Unassembled WGS sequence"/>
</dbReference>
<feature type="transmembrane region" description="Helical" evidence="1">
    <location>
        <begin position="80"/>
        <end position="102"/>
    </location>
</feature>